<name>G4RK61_THETK</name>
<dbReference type="InterPro" id="IPR004017">
    <property type="entry name" value="Cys_rich_dom"/>
</dbReference>
<keyword evidence="3" id="KW-1185">Reference proteome</keyword>
<dbReference type="GO" id="GO:0016491">
    <property type="term" value="F:oxidoreductase activity"/>
    <property type="evidence" value="ECO:0007669"/>
    <property type="project" value="UniProtKB-ARBA"/>
</dbReference>
<dbReference type="HOGENOM" id="CLU_023081_2_1_2"/>
<gene>
    <name evidence="2" type="ordered locus">TTX_1319</name>
</gene>
<sequence length="306" mass="34153">MSTEWISKLRDILVDSLDKSWLPFPIDEGLCESWKRGLESARTSTVLYTSCMYHLAPVIERAVDNLEKYGATRGGLRSSLAALAAKTLGGALLRPDKAELERADQVLRKIYALLKKSGVEFGLLDREIYSGALLYEAGLLDDFAAYARRAAQFFRERGVKRIITVDPHTHYVLEKVYPKYVEGFDIEVVSYLDLIKPGGVALKGFTIHDSCLYARFLGRYDTVRRLLAAGEPVEDPFATARDTSQCCGGPVESLFPEVSRKVAEARARELSRLSRRVVVQCPICYVNLKRASGGGLELYYLAEVVV</sequence>
<protein>
    <submittedName>
        <fullName evidence="2">Fe-S oxidoreductase</fullName>
    </submittedName>
</protein>
<evidence type="ECO:0000313" key="2">
    <source>
        <dbReference type="EMBL" id="CCC81956.1"/>
    </source>
</evidence>
<dbReference type="GeneID" id="11262201"/>
<dbReference type="STRING" id="768679.TTX_1319"/>
<dbReference type="KEGG" id="ttn:TTX_1319"/>
<dbReference type="RefSeq" id="WP_014127211.1">
    <property type="nucleotide sequence ID" value="NC_016070.1"/>
</dbReference>
<dbReference type="GO" id="GO:0005886">
    <property type="term" value="C:plasma membrane"/>
    <property type="evidence" value="ECO:0007669"/>
    <property type="project" value="TreeGrafter"/>
</dbReference>
<evidence type="ECO:0000313" key="3">
    <source>
        <dbReference type="Proteomes" id="UP000002654"/>
    </source>
</evidence>
<dbReference type="PANTHER" id="PTHR43255:SF2">
    <property type="entry name" value="HETERODISULFIDE REDUCTASE RELATED PROTEIN"/>
    <property type="match status" value="1"/>
</dbReference>
<feature type="domain" description="Cysteine-rich" evidence="1">
    <location>
        <begin position="206"/>
        <end position="289"/>
    </location>
</feature>
<dbReference type="EMBL" id="FN869859">
    <property type="protein sequence ID" value="CCC81956.1"/>
    <property type="molecule type" value="Genomic_DNA"/>
</dbReference>
<reference evidence="2 3" key="1">
    <citation type="journal article" date="2011" name="PLoS ONE">
        <title>The complete genome sequence of Thermoproteus tenax: a physiologically versatile member of the Crenarchaeota.</title>
        <authorList>
            <person name="Siebers B."/>
            <person name="Zaparty M."/>
            <person name="Raddatz G."/>
            <person name="Tjaden B."/>
            <person name="Albers S.V."/>
            <person name="Bell S.D."/>
            <person name="Blombach F."/>
            <person name="Kletzin A."/>
            <person name="Kyrpides N."/>
            <person name="Lanz C."/>
            <person name="Plagens A."/>
            <person name="Rampp M."/>
            <person name="Rosinus A."/>
            <person name="von Jan M."/>
            <person name="Makarova K.S."/>
            <person name="Klenk H.P."/>
            <person name="Schuster S.C."/>
            <person name="Hensel R."/>
        </authorList>
    </citation>
    <scope>NUCLEOTIDE SEQUENCE [LARGE SCALE GENOMIC DNA]</scope>
    <source>
        <strain evidence="3">ATCC 35583 / DSM 2078 / JCM 9277 / NBRC 100435 / Kra 1</strain>
    </source>
</reference>
<evidence type="ECO:0000259" key="1">
    <source>
        <dbReference type="Pfam" id="PF02754"/>
    </source>
</evidence>
<proteinExistence type="predicted"/>
<dbReference type="PANTHER" id="PTHR43255">
    <property type="entry name" value="IRON-SULFUR-BINDING OXIDOREDUCTASE FADF-RELATED-RELATED"/>
    <property type="match status" value="1"/>
</dbReference>
<dbReference type="Pfam" id="PF02754">
    <property type="entry name" value="CCG"/>
    <property type="match status" value="1"/>
</dbReference>
<dbReference type="AlphaFoldDB" id="G4RK61"/>
<accession>G4RK61</accession>
<dbReference type="eggNOG" id="arCOG00332">
    <property type="taxonomic scope" value="Archaea"/>
</dbReference>
<organism evidence="2 3">
    <name type="scientific">Thermoproteus tenax (strain ATCC 35583 / DSM 2078 / JCM 9277 / NBRC 100435 / Kra 1)</name>
    <dbReference type="NCBI Taxonomy" id="768679"/>
    <lineage>
        <taxon>Archaea</taxon>
        <taxon>Thermoproteota</taxon>
        <taxon>Thermoprotei</taxon>
        <taxon>Thermoproteales</taxon>
        <taxon>Thermoproteaceae</taxon>
        <taxon>Thermoproteus</taxon>
    </lineage>
</organism>
<dbReference type="PATRIC" id="fig|768679.9.peg.1337"/>
<dbReference type="PaxDb" id="768679-TTX_1319"/>
<dbReference type="OrthoDB" id="42878at2157"/>
<dbReference type="InterPro" id="IPR051460">
    <property type="entry name" value="HdrC_iron-sulfur_subunit"/>
</dbReference>
<dbReference type="Proteomes" id="UP000002654">
    <property type="component" value="Chromosome"/>
</dbReference>